<dbReference type="PANTHER" id="PTHR46015">
    <property type="entry name" value="ZGC:172121"/>
    <property type="match status" value="1"/>
</dbReference>
<accession>A0ABQ9BXT8</accession>
<dbReference type="Pfam" id="PF02574">
    <property type="entry name" value="S-methyl_trans"/>
    <property type="match status" value="1"/>
</dbReference>
<feature type="domain" description="Hcy-binding" evidence="6">
    <location>
        <begin position="1"/>
        <end position="78"/>
    </location>
</feature>
<protein>
    <recommendedName>
        <fullName evidence="6">Hcy-binding domain-containing protein</fullName>
    </recommendedName>
</protein>
<dbReference type="InterPro" id="IPR036589">
    <property type="entry name" value="HCY_dom_sf"/>
</dbReference>
<comment type="caution">
    <text evidence="7">The sequence shown here is derived from an EMBL/GenBank/DDBJ whole genome shotgun (WGS) entry which is preliminary data.</text>
</comment>
<dbReference type="EMBL" id="JAPFFI010000006">
    <property type="protein sequence ID" value="KAJ6392017.1"/>
    <property type="molecule type" value="Genomic_DNA"/>
</dbReference>
<keyword evidence="4" id="KW-0862">Zinc</keyword>
<reference evidence="7" key="2">
    <citation type="journal article" date="2023" name="Int. J. Mol. Sci.">
        <title>De Novo Assembly and Annotation of 11 Diverse Shrub Willow (Salix) Genomes Reveals Novel Gene Organization in Sex-Linked Regions.</title>
        <authorList>
            <person name="Hyden B."/>
            <person name="Feng K."/>
            <person name="Yates T.B."/>
            <person name="Jawdy S."/>
            <person name="Cereghino C."/>
            <person name="Smart L.B."/>
            <person name="Muchero W."/>
        </authorList>
    </citation>
    <scope>NUCLEOTIDE SEQUENCE</scope>
    <source>
        <tissue evidence="7">Shoot tip</tissue>
    </source>
</reference>
<evidence type="ECO:0000256" key="4">
    <source>
        <dbReference type="ARBA" id="ARBA00022833"/>
    </source>
</evidence>
<keyword evidence="3" id="KW-0479">Metal-binding</keyword>
<feature type="non-terminal residue" evidence="7">
    <location>
        <position position="78"/>
    </location>
</feature>
<evidence type="ECO:0000256" key="5">
    <source>
        <dbReference type="PROSITE-ProRule" id="PRU00333"/>
    </source>
</evidence>
<name>A0ABQ9BXT8_9ROSI</name>
<evidence type="ECO:0000313" key="8">
    <source>
        <dbReference type="Proteomes" id="UP001141253"/>
    </source>
</evidence>
<comment type="caution">
    <text evidence="5">Lacks conserved residue(s) required for the propagation of feature annotation.</text>
</comment>
<dbReference type="SUPFAM" id="SSF82282">
    <property type="entry name" value="Homocysteine S-methyltransferase"/>
    <property type="match status" value="1"/>
</dbReference>
<organism evidence="7 8">
    <name type="scientific">Salix suchowensis</name>
    <dbReference type="NCBI Taxonomy" id="1278906"/>
    <lineage>
        <taxon>Eukaryota</taxon>
        <taxon>Viridiplantae</taxon>
        <taxon>Streptophyta</taxon>
        <taxon>Embryophyta</taxon>
        <taxon>Tracheophyta</taxon>
        <taxon>Spermatophyta</taxon>
        <taxon>Magnoliopsida</taxon>
        <taxon>eudicotyledons</taxon>
        <taxon>Gunneridae</taxon>
        <taxon>Pentapetalae</taxon>
        <taxon>rosids</taxon>
        <taxon>fabids</taxon>
        <taxon>Malpighiales</taxon>
        <taxon>Salicaceae</taxon>
        <taxon>Saliceae</taxon>
        <taxon>Salix</taxon>
    </lineage>
</organism>
<keyword evidence="1" id="KW-0489">Methyltransferase</keyword>
<evidence type="ECO:0000313" key="7">
    <source>
        <dbReference type="EMBL" id="KAJ6392017.1"/>
    </source>
</evidence>
<keyword evidence="2" id="KW-0808">Transferase</keyword>
<dbReference type="InterPro" id="IPR051486">
    <property type="entry name" value="Hcy_S-methyltransferase"/>
</dbReference>
<keyword evidence="8" id="KW-1185">Reference proteome</keyword>
<dbReference type="InterPro" id="IPR003726">
    <property type="entry name" value="HCY_dom"/>
</dbReference>
<dbReference type="PROSITE" id="PS50970">
    <property type="entry name" value="HCY"/>
    <property type="match status" value="1"/>
</dbReference>
<evidence type="ECO:0000256" key="2">
    <source>
        <dbReference type="ARBA" id="ARBA00022679"/>
    </source>
</evidence>
<dbReference type="Proteomes" id="UP001141253">
    <property type="component" value="Chromosome 2"/>
</dbReference>
<dbReference type="Gene3D" id="3.20.20.330">
    <property type="entry name" value="Homocysteine-binding-like domain"/>
    <property type="match status" value="1"/>
</dbReference>
<dbReference type="PANTHER" id="PTHR46015:SF1">
    <property type="entry name" value="HOMOCYSTEINE S-METHYLTRANSFERASE-LIKE ISOFORM 1"/>
    <property type="match status" value="1"/>
</dbReference>
<evidence type="ECO:0000256" key="1">
    <source>
        <dbReference type="ARBA" id="ARBA00022603"/>
    </source>
</evidence>
<evidence type="ECO:0000259" key="6">
    <source>
        <dbReference type="PROSITE" id="PS50970"/>
    </source>
</evidence>
<proteinExistence type="predicted"/>
<gene>
    <name evidence="7" type="ORF">OIU77_025891</name>
</gene>
<reference evidence="7" key="1">
    <citation type="submission" date="2022-10" db="EMBL/GenBank/DDBJ databases">
        <authorList>
            <person name="Hyden B.L."/>
            <person name="Feng K."/>
            <person name="Yates T."/>
            <person name="Jawdy S."/>
            <person name="Smart L.B."/>
            <person name="Muchero W."/>
        </authorList>
    </citation>
    <scope>NUCLEOTIDE SEQUENCE</scope>
    <source>
        <tissue evidence="7">Shoot tip</tissue>
    </source>
</reference>
<evidence type="ECO:0000256" key="3">
    <source>
        <dbReference type="ARBA" id="ARBA00022723"/>
    </source>
</evidence>
<sequence>MCFLIEQVHLDYLEAGADIIITASYQATIQGFEAKGFSKGDSEALLRKSVEIACEAREIYHDRCREGSPDGNNDGRVL</sequence>